<name>A0ABP8FZV2_9BACT</name>
<accession>A0ABP8FZV2</accession>
<gene>
    <name evidence="1" type="ORF">GCM10023143_25270</name>
</gene>
<evidence type="ECO:0000313" key="2">
    <source>
        <dbReference type="Proteomes" id="UP001501207"/>
    </source>
</evidence>
<dbReference type="SUPFAM" id="SSF82185">
    <property type="entry name" value="Histone H3 K4-specific methyltransferase SET7/9 N-terminal domain"/>
    <property type="match status" value="2"/>
</dbReference>
<dbReference type="InterPro" id="IPR011652">
    <property type="entry name" value="MORN_2"/>
</dbReference>
<protein>
    <recommendedName>
        <fullName evidence="3">Toxin-antitoxin system YwqK family antitoxin</fullName>
    </recommendedName>
</protein>
<sequence length="161" mass="19238">MLFGACINSTKETRRNKIEKTYYVTGELKSIKEFQGNNNWHVTEYYKNGNIASMANYYNQKFIGKVRFYYLNGKINFEENYDSSGISQGMFHLWYENGQLKQVGLNEKGKIVGEWRNYYEDGKIERIENYNLNEKSGTWLYFNHKGDTIKREEYKNDHLIK</sequence>
<dbReference type="Gene3D" id="3.90.930.1">
    <property type="match status" value="2"/>
</dbReference>
<evidence type="ECO:0000313" key="1">
    <source>
        <dbReference type="EMBL" id="GAA4314427.1"/>
    </source>
</evidence>
<evidence type="ECO:0008006" key="3">
    <source>
        <dbReference type="Google" id="ProtNLM"/>
    </source>
</evidence>
<reference evidence="2" key="1">
    <citation type="journal article" date="2019" name="Int. J. Syst. Evol. Microbiol.">
        <title>The Global Catalogue of Microorganisms (GCM) 10K type strain sequencing project: providing services to taxonomists for standard genome sequencing and annotation.</title>
        <authorList>
            <consortium name="The Broad Institute Genomics Platform"/>
            <consortium name="The Broad Institute Genome Sequencing Center for Infectious Disease"/>
            <person name="Wu L."/>
            <person name="Ma J."/>
        </authorList>
    </citation>
    <scope>NUCLEOTIDE SEQUENCE [LARGE SCALE GENOMIC DNA]</scope>
    <source>
        <strain evidence="2">JCM 17664</strain>
    </source>
</reference>
<proteinExistence type="predicted"/>
<keyword evidence="2" id="KW-1185">Reference proteome</keyword>
<dbReference type="EMBL" id="BAABFN010000006">
    <property type="protein sequence ID" value="GAA4314427.1"/>
    <property type="molecule type" value="Genomic_DNA"/>
</dbReference>
<organism evidence="1 2">
    <name type="scientific">Compostibacter hankyongensis</name>
    <dbReference type="NCBI Taxonomy" id="1007089"/>
    <lineage>
        <taxon>Bacteria</taxon>
        <taxon>Pseudomonadati</taxon>
        <taxon>Bacteroidota</taxon>
        <taxon>Chitinophagia</taxon>
        <taxon>Chitinophagales</taxon>
        <taxon>Chitinophagaceae</taxon>
        <taxon>Compostibacter</taxon>
    </lineage>
</organism>
<dbReference type="Proteomes" id="UP001501207">
    <property type="component" value="Unassembled WGS sequence"/>
</dbReference>
<comment type="caution">
    <text evidence="1">The sequence shown here is derived from an EMBL/GenBank/DDBJ whole genome shotgun (WGS) entry which is preliminary data.</text>
</comment>
<dbReference type="Pfam" id="PF07661">
    <property type="entry name" value="MORN_2"/>
    <property type="match status" value="3"/>
</dbReference>